<dbReference type="EMBL" id="CM047898">
    <property type="protein sequence ID" value="KAJ0104957.1"/>
    <property type="molecule type" value="Genomic_DNA"/>
</dbReference>
<organism evidence="1 2">
    <name type="scientific">Pistacia atlantica</name>
    <dbReference type="NCBI Taxonomy" id="434234"/>
    <lineage>
        <taxon>Eukaryota</taxon>
        <taxon>Viridiplantae</taxon>
        <taxon>Streptophyta</taxon>
        <taxon>Embryophyta</taxon>
        <taxon>Tracheophyta</taxon>
        <taxon>Spermatophyta</taxon>
        <taxon>Magnoliopsida</taxon>
        <taxon>eudicotyledons</taxon>
        <taxon>Gunneridae</taxon>
        <taxon>Pentapetalae</taxon>
        <taxon>rosids</taxon>
        <taxon>malvids</taxon>
        <taxon>Sapindales</taxon>
        <taxon>Anacardiaceae</taxon>
        <taxon>Pistacia</taxon>
    </lineage>
</organism>
<gene>
    <name evidence="1" type="ORF">Patl1_17678</name>
</gene>
<comment type="caution">
    <text evidence="1">The sequence shown here is derived from an EMBL/GenBank/DDBJ whole genome shotgun (WGS) entry which is preliminary data.</text>
</comment>
<sequence length="1372" mass="151148">MKMHLLDISIMTLPIVIKLATTASCRTRGGKPLGDERGSPPGSMLGTISLEVASFINSDLTWKGSKGKRSSLRRAKRSVSRSLKRCGELVNQYSKTVDMPVSESEKVGSKVILGVSILGCRFSEKAEHVPIKKRRFVYRSPSPPPRAMSSQSEETETKRPSKLEPGVIDCSASANDLGQIVDNVCDADETNMERVKGHVDENEDFSGISILAAAACSKGFGGEDGHTEDGSGVEESFVRDVPLEGLTNNESCSLSKGVSKDDLSSAENSTKGSGSCISALPAEEPAACLRKGNSSESELSHRNNMEDTSVQDHLTSKDVLIHKVEETVQNQGFSSRDDRLHWDLNTSMDSWEHPFDYQVVDSKIDAADGVAEDADYGNHSDKMINSEGHGLQIDSGDSKADAEKEMPPSDATEMVHTSNQSNVEECKSKVCADSGRADYLEENVLSSEFEDAVRVDQSKGSLELQSRERLGIDAGPGDFVPADDVKRLSASINKDKNIADHSVSFGCTGSNEGLSSHGVGNLGSCADNNLPSKPTCNASSSAADAGALNSSDSQVEKLEVAPFIASSGNSINEIGDVLDKVADETKEISALPDDTDVPMDIDPVEAGQPPKIESLGGVLETFARSSPLGIDTPTLGASIEAQPTLSVDLKVQHANVSVLENAETNTLLNNDGEEPEKKCIEKSTEMLQPPSVHSSHDVLCRSNNDDLVNSSDRMALEEPLDNGYCSDVSHDHAHVKSSELLDYDSQYEDGEVRESIVHTWEDYDGEEMEAEHVDYGSDNANTLGCEAEKTVKHTQETDFQPCLSGSSGSGKERPLKGKDGKVEVELGDEAGADKVIGDGVVSKVDDTNNQCLSAESAEKTSRWDHKNLSDALTAEIDGSSRKNITDDCIDVQDTDGTEVRVFRPREFRRELPSHIEGRVSHDAYFEDDKPYMQGSSDADNINPRSERDPGYRESLGRGRYNQHVHARGQGSDHWVHSAESHRGLKRYQSPNYHGPTSFRRPGPENGSFGRQKIDASSLSVHRRLTRSGSPVDRDEAFRLRLGFRPSRELSPGRRVTLGRGRSLRYGPRVDGRGLRGRYHGPMPDDCSEPSLNHSHPSAKRERSFSPNERRGEDRARKSLSKSPSRSRTRFPDSGNPNLKHRSKSPNFRSEVRMPRGKSPHQRPGFLGDRVVGFRTMHRSHGSPPHNSRWIGDWKDGMVHLREQGLHQRSSVLDRRSPGRFGPRDDRFDVDSPRNYRYVHPGRFTEMDGVGRGRVRYEGSDDNREKRSYRFGPFPPAKRYGVDGVVKPFRYNLDDGFVKARNSRYGEAADFHGRGNPREFSRGIESRIGEGPRRFREERGPFTYQRDGKYNVNPKSFGMRENDDDIASRRRPS</sequence>
<protein>
    <submittedName>
        <fullName evidence="1">Uncharacterized protein</fullName>
    </submittedName>
</protein>
<reference evidence="2" key="1">
    <citation type="journal article" date="2023" name="G3 (Bethesda)">
        <title>Genome assembly and association tests identify interacting loci associated with vigor, precocity, and sex in interspecific pistachio rootstocks.</title>
        <authorList>
            <person name="Palmer W."/>
            <person name="Jacygrad E."/>
            <person name="Sagayaradj S."/>
            <person name="Cavanaugh K."/>
            <person name="Han R."/>
            <person name="Bertier L."/>
            <person name="Beede B."/>
            <person name="Kafkas S."/>
            <person name="Golino D."/>
            <person name="Preece J."/>
            <person name="Michelmore R."/>
        </authorList>
    </citation>
    <scope>NUCLEOTIDE SEQUENCE [LARGE SCALE GENOMIC DNA]</scope>
</reference>
<accession>A0ACC1BYX2</accession>
<evidence type="ECO:0000313" key="2">
    <source>
        <dbReference type="Proteomes" id="UP001164250"/>
    </source>
</evidence>
<proteinExistence type="predicted"/>
<keyword evidence="2" id="KW-1185">Reference proteome</keyword>
<name>A0ACC1BYX2_9ROSI</name>
<dbReference type="Proteomes" id="UP001164250">
    <property type="component" value="Chromosome 2"/>
</dbReference>
<evidence type="ECO:0000313" key="1">
    <source>
        <dbReference type="EMBL" id="KAJ0104957.1"/>
    </source>
</evidence>